<dbReference type="PANTHER" id="PTHR43336:SF3">
    <property type="entry name" value="GUANYLATE CYCLASE DOMAIN-CONTAINING PROTEIN"/>
    <property type="match status" value="1"/>
</dbReference>
<evidence type="ECO:0000256" key="4">
    <source>
        <dbReference type="ARBA" id="ARBA00023136"/>
    </source>
</evidence>
<feature type="transmembrane region" description="Helical" evidence="6">
    <location>
        <begin position="342"/>
        <end position="361"/>
    </location>
</feature>
<feature type="domain" description="Guanylate cyclase" evidence="7">
    <location>
        <begin position="762"/>
        <end position="925"/>
    </location>
</feature>
<evidence type="ECO:0000256" key="6">
    <source>
        <dbReference type="SAM" id="Phobius"/>
    </source>
</evidence>
<accession>A0A061S2D9</accession>
<dbReference type="InterPro" id="IPR027359">
    <property type="entry name" value="Volt_channel_dom_sf"/>
</dbReference>
<dbReference type="GO" id="GO:0009190">
    <property type="term" value="P:cyclic nucleotide biosynthetic process"/>
    <property type="evidence" value="ECO:0007669"/>
    <property type="project" value="InterPro"/>
</dbReference>
<feature type="compositionally biased region" description="Polar residues" evidence="5">
    <location>
        <begin position="41"/>
        <end position="55"/>
    </location>
</feature>
<dbReference type="Pfam" id="PF00211">
    <property type="entry name" value="Guanylate_cyc"/>
    <property type="match status" value="1"/>
</dbReference>
<feature type="region of interest" description="Disordered" evidence="5">
    <location>
        <begin position="489"/>
        <end position="512"/>
    </location>
</feature>
<reference evidence="8" key="1">
    <citation type="submission" date="2014-05" db="EMBL/GenBank/DDBJ databases">
        <title>The transcriptome of the halophilic microalga Tetraselmis sp. GSL018 isolated from the Great Salt Lake, Utah.</title>
        <authorList>
            <person name="Jinkerson R.E."/>
            <person name="D'Adamo S."/>
            <person name="Posewitz M.C."/>
        </authorList>
    </citation>
    <scope>NUCLEOTIDE SEQUENCE</scope>
    <source>
        <strain evidence="8">GSL018</strain>
    </source>
</reference>
<organism evidence="8">
    <name type="scientific">Tetraselmis sp. GSL018</name>
    <dbReference type="NCBI Taxonomy" id="582737"/>
    <lineage>
        <taxon>Eukaryota</taxon>
        <taxon>Viridiplantae</taxon>
        <taxon>Chlorophyta</taxon>
        <taxon>core chlorophytes</taxon>
        <taxon>Chlorodendrophyceae</taxon>
        <taxon>Chlorodendrales</taxon>
        <taxon>Chlorodendraceae</taxon>
        <taxon>Tetraselmis</taxon>
    </lineage>
</organism>
<dbReference type="CDD" id="cd07302">
    <property type="entry name" value="CHD"/>
    <property type="match status" value="1"/>
</dbReference>
<evidence type="ECO:0000256" key="1">
    <source>
        <dbReference type="ARBA" id="ARBA00004141"/>
    </source>
</evidence>
<keyword evidence="2 6" id="KW-0812">Transmembrane</keyword>
<dbReference type="GO" id="GO:0016020">
    <property type="term" value="C:membrane"/>
    <property type="evidence" value="ECO:0007669"/>
    <property type="project" value="UniProtKB-SubCell"/>
</dbReference>
<evidence type="ECO:0000259" key="7">
    <source>
        <dbReference type="PROSITE" id="PS50125"/>
    </source>
</evidence>
<dbReference type="GO" id="GO:0035556">
    <property type="term" value="P:intracellular signal transduction"/>
    <property type="evidence" value="ECO:0007669"/>
    <property type="project" value="InterPro"/>
</dbReference>
<keyword evidence="3 6" id="KW-1133">Transmembrane helix</keyword>
<feature type="region of interest" description="Disordered" evidence="5">
    <location>
        <begin position="157"/>
        <end position="181"/>
    </location>
</feature>
<gene>
    <name evidence="8" type="ORF">TSPGSL018_18446</name>
</gene>
<name>A0A061S2D9_9CHLO</name>
<feature type="compositionally biased region" description="Polar residues" evidence="5">
    <location>
        <begin position="158"/>
        <end position="169"/>
    </location>
</feature>
<evidence type="ECO:0000256" key="5">
    <source>
        <dbReference type="SAM" id="MobiDB-lite"/>
    </source>
</evidence>
<evidence type="ECO:0000256" key="2">
    <source>
        <dbReference type="ARBA" id="ARBA00022692"/>
    </source>
</evidence>
<dbReference type="PROSITE" id="PS50125">
    <property type="entry name" value="GUANYLATE_CYCLASE_2"/>
    <property type="match status" value="1"/>
</dbReference>
<comment type="subcellular location">
    <subcellularLocation>
        <location evidence="1">Membrane</location>
        <topology evidence="1">Multi-pass membrane protein</topology>
    </subcellularLocation>
</comment>
<dbReference type="AlphaFoldDB" id="A0A061S2D9"/>
<sequence>MEEEFWSRPRSQVSAPTTDALGRERTGSLSASTDEPEPSFNRFNQNTSSASQPGCRSTVPGMHLSSAAKCGSRRSEREALTSDSAEDAYGFAPKKKTSVVGSVASSVITEPVEMAEQYPTPDAGAGSSFPANSEPGAEGTNQVERAFNFFEGLKFRSKSSNSKRTSQEMQRQRMDVRPDNPSMPGLVSARASHVDTAEQVKALQELGASHQVSARSTQMSGGMQSPKSESANLLALATRELTGNPMDVIQVVDANRKRDTSIGEDATVSLLDAQDVQSEDVRPEDQVVQRPGISFAGKQPSEDSDRRTSNKKHLERTTSGFTSVFDFKEDDTSAWRQRVQQFLESTPVLLITIILIFWALFGDDIRLAAFDYEDDYVFVGLTYFLIAAFSLEIVLLTLVKPRYFLSFYFWLDIIATGSLVLDLPEVNDAILNTDNDSAETTNLARATRTSRIGTRAGRVARVVRVVRLVRMLKVYKILSAQLARGKLRPRETQNHFEEDEQDGDANQQTSESRVGVRLTELTTRRVIAGVLIMLFVLPVFQTESGYYGGPELFEDSGLQLLHLANCSGADAESYNGMLETYNASVSHVVAGKQTGELIKLIVNGHTVYDTNESDSLRPVEKSEYSVDGGGCRESRAVINNKWNVQFESLLNICRTVFTCLILGFGALLFSRDANTLVLYPLERMVQKVKEMSENPLAKMQIRAVATKDEQQMETRILENSITKICSLLAVGFGDAGAEVVAENIRNGGDLNPMVPGHRMMAIFGFCDIRRFTDATEVLQEEVMEFVNSIAKIVHMEVSLHGGSANKNIGDAFLLVWKLPSQLLANADDLAVAAAELPKEKRDAVAYLADRALAAFVVIHVALKRSPRLKQFCMRSDIRKRMGDGYRVSMGFGLHIGWAIEGAIGSEYKIDASYLSPNVNMASRLEAATKQFGCSILMSDDFTTMLSPRVKRLCRAIDVITVKGSNKPVTLYTYDISLSAIAEPDENKFQDDNMENLSHSFLSFKSEFDENPDIISSIGSSQEFRNQFQRGFQAYIDGRWTEARDNLLPCLNRIDPSGESVTDGPTASLLEVMGRSDFIAPRDWKGVRHLTDK</sequence>
<dbReference type="SUPFAM" id="SSF55073">
    <property type="entry name" value="Nucleotide cyclase"/>
    <property type="match status" value="1"/>
</dbReference>
<evidence type="ECO:0000313" key="8">
    <source>
        <dbReference type="EMBL" id="JAC77134.1"/>
    </source>
</evidence>
<dbReference type="InterPro" id="IPR029787">
    <property type="entry name" value="Nucleotide_cyclase"/>
</dbReference>
<feature type="compositionally biased region" description="Polar residues" evidence="5">
    <location>
        <begin position="99"/>
        <end position="108"/>
    </location>
</feature>
<feature type="region of interest" description="Disordered" evidence="5">
    <location>
        <begin position="1"/>
        <end position="143"/>
    </location>
</feature>
<dbReference type="Gene3D" id="3.30.70.1230">
    <property type="entry name" value="Nucleotide cyclase"/>
    <property type="match status" value="1"/>
</dbReference>
<feature type="transmembrane region" description="Helical" evidence="6">
    <location>
        <begin position="376"/>
        <end position="399"/>
    </location>
</feature>
<evidence type="ECO:0000256" key="3">
    <source>
        <dbReference type="ARBA" id="ARBA00022989"/>
    </source>
</evidence>
<keyword evidence="4 6" id="KW-0472">Membrane</keyword>
<proteinExistence type="predicted"/>
<dbReference type="Gene3D" id="1.20.120.350">
    <property type="entry name" value="Voltage-gated potassium channels. Chain C"/>
    <property type="match status" value="1"/>
</dbReference>
<protein>
    <submittedName>
        <fullName evidence="8">Adenylyl cyclase</fullName>
    </submittedName>
</protein>
<dbReference type="InterPro" id="IPR001054">
    <property type="entry name" value="A/G_cyclase"/>
</dbReference>
<feature type="region of interest" description="Disordered" evidence="5">
    <location>
        <begin position="274"/>
        <end position="314"/>
    </location>
</feature>
<dbReference type="PANTHER" id="PTHR43336">
    <property type="entry name" value="OXYGEN SENSOR HISTIDINE KINASE RESPONSE REGULATOR DEVS/DOSS"/>
    <property type="match status" value="1"/>
</dbReference>
<feature type="transmembrane region" description="Helical" evidence="6">
    <location>
        <begin position="522"/>
        <end position="540"/>
    </location>
</feature>
<dbReference type="EMBL" id="GBEZ01008405">
    <property type="protein sequence ID" value="JAC77134.1"/>
    <property type="molecule type" value="Transcribed_RNA"/>
</dbReference>